<dbReference type="eggNOG" id="COG5492">
    <property type="taxonomic scope" value="Bacteria"/>
</dbReference>
<dbReference type="KEGG" id="bpf:BpOF4_21154"/>
<dbReference type="RefSeq" id="WP_012961135.1">
    <property type="nucleotide sequence ID" value="NC_013792.1"/>
</dbReference>
<dbReference type="Gene3D" id="2.60.40.1080">
    <property type="match status" value="1"/>
</dbReference>
<keyword evidence="2" id="KW-0614">Plasmid</keyword>
<dbReference type="HOGENOM" id="CLU_009547_0_0_9"/>
<accession>D3G1K0</accession>
<gene>
    <name evidence="2" type="ordered locus">BpOF4_21154</name>
</gene>
<evidence type="ECO:0000313" key="2">
    <source>
        <dbReference type="EMBL" id="ADC52226.1"/>
    </source>
</evidence>
<organism evidence="2 3">
    <name type="scientific">Alkalihalophilus pseudofirmus (strain ATCC BAA-2126 / JCM 17055 / OF4)</name>
    <name type="common">Bacillus pseudofirmus</name>
    <dbReference type="NCBI Taxonomy" id="398511"/>
    <lineage>
        <taxon>Bacteria</taxon>
        <taxon>Bacillati</taxon>
        <taxon>Bacillota</taxon>
        <taxon>Bacilli</taxon>
        <taxon>Bacillales</taxon>
        <taxon>Bacillaceae</taxon>
        <taxon>Alkalihalophilus</taxon>
    </lineage>
</organism>
<reference evidence="2 3" key="1">
    <citation type="journal article" date="2011" name="Environ. Microbiol.">
        <title>Genome of alkaliphilic Bacillus pseudofirmus OF4 reveals adaptations that support the ability to grow in an external pH range from 7.5 to 11.4.</title>
        <authorList>
            <person name="Janto B."/>
            <person name="Ahmed A."/>
            <person name="Ito M."/>
            <person name="Liu J."/>
            <person name="Hicks D.B."/>
            <person name="Pagni S."/>
            <person name="Fackelmayer O.J."/>
            <person name="Smith T.A."/>
            <person name="Earl J."/>
            <person name="Elbourne L.D."/>
            <person name="Hassan K."/>
            <person name="Paulsen I.T."/>
            <person name="Kolsto A.B."/>
            <person name="Tourasse N.J."/>
            <person name="Ehrlich G.D."/>
            <person name="Boissy R."/>
            <person name="Ivey D.M."/>
            <person name="Li G."/>
            <person name="Xue Y."/>
            <person name="Ma Y."/>
            <person name="Hu F.Z."/>
            <person name="Krulwich T.A."/>
        </authorList>
    </citation>
    <scope>NUCLEOTIDE SEQUENCE [LARGE SCALE GENOMIC DNA]</scope>
    <source>
        <strain evidence="3">ATCC BAA-2126 / JCM 17055 / OF4</strain>
    </source>
</reference>
<proteinExistence type="predicted"/>
<keyword evidence="3" id="KW-1185">Reference proteome</keyword>
<sequence>MKRIILIILSTFFVILLGQQSSYSQQPAAKQQTIFKNVESIPAEINPRVTYYQLDGGEFRVNYTNAAGQQTAKNVPMEGTNANPVPRTNLIVDQIDWRNYSAPSFIDEDGNRYSASTINNPTLKYVNFNEHREPSFEGVNYYFDVNQPFVVQLYTRTGHDFVPSETFSQGVNRPGTNFPKMVVRYNVWAEAVWNGRLEETKEIRVIQDTTMRIGDKVQYRAEVRTKPWGSDQWSQWVDVTHRPETEWSTDLRAVASVDGNGMVTGNNVGQANIAARWRTNEYHLVDTAKAIVVDEELVPNPNPNPQPPPPGDCDYIISTPNSGQLLTADTMTPNTSGMIRADNRGSEQFDVTLGIPTSESLYANAFGREYLFQQRFQQMSGQVTYTVPVTKTYELTWQEPKETCDDDGECTTTHEPKSETEYFQENYTVVRPYSYWQIGNLEVYGLQHATMSNYALPNESITLLPNGYTPPNVNADHSNRVEDHVFPANCAPVDMGTQVINGGNERPSVPTENFQSNADAAIGQNQVQNDRVTFNGSTIMNNQRVNQSGPTPSSIPTPGMINQNVLYRSNMVISSSKVNRANTPSSGNIRYNQVIGINGGESEKFFIINGINSVTVHTPVVANGDVSDDEDFNQKTSPNTSRNAVILDRPFTVDLGTHGQHRNIPGYGNRNYEKYVREKQVRIPFDVYNATQTQFIPAGTWINVPGSTSTVEFFTPVWVEEGDYDIEYRVIAENAPSGYSSETYANLNILNHAAIRELPVEVIGRLYDFRVTDVADYNWEEVFRVRQGSPRHTENYYWVGDKEIDGGLRGNSEPFTLPMMVGSHPDSAKANVGIKTGYHFKFDLKTKGNMQGVQDGVRITPSFSFVNKEGTVRENIDLYYHTNDSKFVKIGSDEDTVERFVILNDRLRNISDVDLSNTVSYMYHFYDHLGTSEPFTSFLNAYKRNEMREKTWIGEYDWMILPHRARTFIGPTQVPPGASVTALEAVGAEQQWYGEYSLPAEVYAVPAGTNLASYGRMNTLNEQSSIFLKDGYIIVNFNIESVRNGNTDQPHLQYINAPLSNQWQREGFKYSKTDGLGNTMNLIDGDVIFYHGDLSSIDDFDISGTH</sequence>
<dbReference type="AlphaFoldDB" id="D3G1K0"/>
<dbReference type="InterPro" id="IPR008964">
    <property type="entry name" value="Invasin/intimin_cell_adhesion"/>
</dbReference>
<feature type="domain" description="DUF5704" evidence="1">
    <location>
        <begin position="349"/>
        <end position="530"/>
    </location>
</feature>
<geneLocation type="plasmid" evidence="2 3">
    <name>pBpOF4-01</name>
</geneLocation>
<protein>
    <submittedName>
        <fullName evidence="2">Ig domain protein group 2 domain protein</fullName>
    </submittedName>
</protein>
<dbReference type="InterPro" id="IPR043759">
    <property type="entry name" value="DUF5704"/>
</dbReference>
<evidence type="ECO:0000259" key="1">
    <source>
        <dbReference type="Pfam" id="PF18964"/>
    </source>
</evidence>
<dbReference type="EMBL" id="CP001879">
    <property type="protein sequence ID" value="ADC52226.1"/>
    <property type="molecule type" value="Genomic_DNA"/>
</dbReference>
<evidence type="ECO:0000313" key="3">
    <source>
        <dbReference type="Proteomes" id="UP000001544"/>
    </source>
</evidence>
<dbReference type="Pfam" id="PF18964">
    <property type="entry name" value="DUF5704"/>
    <property type="match status" value="1"/>
</dbReference>
<dbReference type="Proteomes" id="UP000001544">
    <property type="component" value="Plasmid pBpOF4-01"/>
</dbReference>
<dbReference type="SUPFAM" id="SSF49373">
    <property type="entry name" value="Invasin/intimin cell-adhesion fragments"/>
    <property type="match status" value="1"/>
</dbReference>
<name>D3G1K0_ALKPO</name>